<feature type="transmembrane region" description="Helical" evidence="8">
    <location>
        <begin position="193"/>
        <end position="213"/>
    </location>
</feature>
<keyword evidence="6 8" id="KW-1133">Transmembrane helix</keyword>
<dbReference type="NCBIfam" id="TIGR03109">
    <property type="entry name" value="exosort_XrtA"/>
    <property type="match status" value="1"/>
</dbReference>
<feature type="transmembrane region" description="Helical" evidence="8">
    <location>
        <begin position="49"/>
        <end position="69"/>
    </location>
</feature>
<feature type="transmembrane region" description="Helical" evidence="8">
    <location>
        <begin position="258"/>
        <end position="278"/>
    </location>
</feature>
<dbReference type="InterPro" id="IPR014263">
    <property type="entry name" value="Methanolan_biosynth_EpsI"/>
</dbReference>
<dbReference type="RefSeq" id="WP_377360817.1">
    <property type="nucleotide sequence ID" value="NZ_JBHTCM010000028.1"/>
</dbReference>
<dbReference type="GO" id="GO:0016787">
    <property type="term" value="F:hydrolase activity"/>
    <property type="evidence" value="ECO:0007669"/>
    <property type="project" value="UniProtKB-KW"/>
</dbReference>
<name>A0ABW2L1W9_9PROT</name>
<evidence type="ECO:0000313" key="10">
    <source>
        <dbReference type="EMBL" id="MFC7335284.1"/>
    </source>
</evidence>
<feature type="transmembrane region" description="Helical" evidence="8">
    <location>
        <begin position="133"/>
        <end position="153"/>
    </location>
</feature>
<feature type="transmembrane region" description="Helical" evidence="8">
    <location>
        <begin position="298"/>
        <end position="319"/>
    </location>
</feature>
<comment type="subcellular location">
    <subcellularLocation>
        <location evidence="1">Cell membrane</location>
        <topology evidence="1">Multi-pass membrane protein</topology>
    </subcellularLocation>
</comment>
<gene>
    <name evidence="10" type="primary">xrtA</name>
    <name evidence="10" type="ORF">ACFQPS_19105</name>
</gene>
<sequence>MATVAVDTLPAIRHAPGWRPALLLLLGGVLLACLTMAEAARSLVGVWSSSATFGYGFLIAPAALVLAWQRRGRMACQIPRPWLWGLPAILLLSLAGGVAALIDLRIAGHAAFVLTLQLLVPTVLGLRIARTLAFPLGFLILMVPAGEGLVPLLQTVTAEIAVAGLRLTGVPVFSDGVFISIPAGRFEVAEACAGLRFLAATLVVGLVVANSFFTTWRRRALFLALCLLVPVAANGLRVIGIILLAHHVDPALAASTDHVVYGGVFLGAILALLLLLAYRMRQDPAPVRPVPTPGVPAVRGSLCALLAPALAAVLAAGLLPSALLPAGPGDTAAPLSAPAAPPGWRAVEPSGLWRPRFVGADAEVLAAYQDGGRRTVELHLARQRPGAGNSPTPEGWRRVETRARPLDPAGGRPVAVREDRIVGNGRERLVWHWLVVDGTPVTGGVRTLLLELRGLLHGRREAMSVTLAVETEGAPAEAAAVLTAFLSGVALAAPADGRY</sequence>
<dbReference type="Pfam" id="PF11984">
    <property type="entry name" value="DUF3485"/>
    <property type="match status" value="1"/>
</dbReference>
<keyword evidence="2" id="KW-1003">Cell membrane</keyword>
<evidence type="ECO:0000256" key="7">
    <source>
        <dbReference type="ARBA" id="ARBA00023136"/>
    </source>
</evidence>
<accession>A0ABW2L1W9</accession>
<keyword evidence="4 8" id="KW-0812">Transmembrane</keyword>
<keyword evidence="7 8" id="KW-0472">Membrane</keyword>
<feature type="domain" description="Methanolan biosynthesis EpsI" evidence="9">
    <location>
        <begin position="302"/>
        <end position="488"/>
    </location>
</feature>
<dbReference type="Proteomes" id="UP001596456">
    <property type="component" value="Unassembled WGS sequence"/>
</dbReference>
<evidence type="ECO:0000313" key="11">
    <source>
        <dbReference type="Proteomes" id="UP001596456"/>
    </source>
</evidence>
<keyword evidence="3" id="KW-0645">Protease</keyword>
<dbReference type="InterPro" id="IPR017540">
    <property type="entry name" value="Exosortase-1"/>
</dbReference>
<feature type="transmembrane region" description="Helical" evidence="8">
    <location>
        <begin position="81"/>
        <end position="102"/>
    </location>
</feature>
<proteinExistence type="predicted"/>
<feature type="transmembrane region" description="Helical" evidence="8">
    <location>
        <begin position="220"/>
        <end position="246"/>
    </location>
</feature>
<dbReference type="NCBIfam" id="TIGR04178">
    <property type="entry name" value="exo_archaeo"/>
    <property type="match status" value="1"/>
</dbReference>
<protein>
    <submittedName>
        <fullName evidence="10">Exosortase A</fullName>
        <ecNumber evidence="10">3.4.22.-</ecNumber>
    </submittedName>
</protein>
<dbReference type="InterPro" id="IPR019127">
    <property type="entry name" value="Exosortase"/>
</dbReference>
<organism evidence="10 11">
    <name type="scientific">Rhodocista pekingensis</name>
    <dbReference type="NCBI Taxonomy" id="201185"/>
    <lineage>
        <taxon>Bacteria</taxon>
        <taxon>Pseudomonadati</taxon>
        <taxon>Pseudomonadota</taxon>
        <taxon>Alphaproteobacteria</taxon>
        <taxon>Rhodospirillales</taxon>
        <taxon>Azospirillaceae</taxon>
        <taxon>Rhodocista</taxon>
    </lineage>
</organism>
<evidence type="ECO:0000256" key="4">
    <source>
        <dbReference type="ARBA" id="ARBA00022692"/>
    </source>
</evidence>
<evidence type="ECO:0000256" key="5">
    <source>
        <dbReference type="ARBA" id="ARBA00022801"/>
    </source>
</evidence>
<dbReference type="InterPro" id="IPR013426">
    <property type="entry name" value="EpsH-like"/>
</dbReference>
<dbReference type="EC" id="3.4.22.-" evidence="10"/>
<feature type="transmembrane region" description="Helical" evidence="8">
    <location>
        <begin position="108"/>
        <end position="126"/>
    </location>
</feature>
<dbReference type="Pfam" id="PF09721">
    <property type="entry name" value="Exosortase_EpsH"/>
    <property type="match status" value="1"/>
</dbReference>
<evidence type="ECO:0000256" key="6">
    <source>
        <dbReference type="ARBA" id="ARBA00022989"/>
    </source>
</evidence>
<dbReference type="EMBL" id="JBHTCM010000028">
    <property type="protein sequence ID" value="MFC7335284.1"/>
    <property type="molecule type" value="Genomic_DNA"/>
</dbReference>
<evidence type="ECO:0000256" key="2">
    <source>
        <dbReference type="ARBA" id="ARBA00022475"/>
    </source>
</evidence>
<dbReference type="NCBIfam" id="TIGR02914">
    <property type="entry name" value="EpsI_fam"/>
    <property type="match status" value="1"/>
</dbReference>
<keyword evidence="5 10" id="KW-0378">Hydrolase</keyword>
<dbReference type="InterPro" id="IPR026392">
    <property type="entry name" value="Exo/Archaeosortase_dom"/>
</dbReference>
<evidence type="ECO:0000256" key="8">
    <source>
        <dbReference type="SAM" id="Phobius"/>
    </source>
</evidence>
<evidence type="ECO:0000256" key="3">
    <source>
        <dbReference type="ARBA" id="ARBA00022670"/>
    </source>
</evidence>
<comment type="caution">
    <text evidence="10">The sequence shown here is derived from an EMBL/GenBank/DDBJ whole genome shotgun (WGS) entry which is preliminary data.</text>
</comment>
<dbReference type="NCBIfam" id="TIGR02602">
    <property type="entry name" value="8TM_EpsH"/>
    <property type="match status" value="1"/>
</dbReference>
<reference evidence="11" key="1">
    <citation type="journal article" date="2019" name="Int. J. Syst. Evol. Microbiol.">
        <title>The Global Catalogue of Microorganisms (GCM) 10K type strain sequencing project: providing services to taxonomists for standard genome sequencing and annotation.</title>
        <authorList>
            <consortium name="The Broad Institute Genomics Platform"/>
            <consortium name="The Broad Institute Genome Sequencing Center for Infectious Disease"/>
            <person name="Wu L."/>
            <person name="Ma J."/>
        </authorList>
    </citation>
    <scope>NUCLEOTIDE SEQUENCE [LARGE SCALE GENOMIC DNA]</scope>
    <source>
        <strain evidence="11">CGMCC 1.16275</strain>
    </source>
</reference>
<evidence type="ECO:0000259" key="9">
    <source>
        <dbReference type="Pfam" id="PF11984"/>
    </source>
</evidence>
<evidence type="ECO:0000256" key="1">
    <source>
        <dbReference type="ARBA" id="ARBA00004651"/>
    </source>
</evidence>
<keyword evidence="11" id="KW-1185">Reference proteome</keyword>